<keyword evidence="8" id="KW-0206">Cytoskeleton</keyword>
<dbReference type="InterPro" id="IPR018247">
    <property type="entry name" value="EF_Hand_1_Ca_BS"/>
</dbReference>
<dbReference type="PANTHER" id="PTHR12086:SF12">
    <property type="entry name" value="EF-HAND DOMAIN-CONTAINING FAMILY MEMBER B"/>
    <property type="match status" value="1"/>
</dbReference>
<feature type="region of interest" description="Disordered" evidence="10">
    <location>
        <begin position="1"/>
        <end position="158"/>
    </location>
</feature>
<reference evidence="12" key="1">
    <citation type="submission" date="2020-10" db="EMBL/GenBank/DDBJ databases">
        <title>Catharus ustulatus (Swainson's thrush) genome, bCatUst1, primary haplotype v2.</title>
        <authorList>
            <person name="Delmore K."/>
            <person name="Vafadar M."/>
            <person name="Formenti G."/>
            <person name="Chow W."/>
            <person name="Pelan S."/>
            <person name="Howe K."/>
            <person name="Rhie A."/>
            <person name="Mountcastle J."/>
            <person name="Haase B."/>
            <person name="Fedrigo O."/>
            <person name="Jarvis E.D."/>
        </authorList>
    </citation>
    <scope>NUCLEOTIDE SEQUENCE [LARGE SCALE GENOMIC DNA]</scope>
</reference>
<organism evidence="12 13">
    <name type="scientific">Catharus ustulatus</name>
    <name type="common">Russet-backed thrush</name>
    <name type="synonym">Hylocichla ustulatus</name>
    <dbReference type="NCBI Taxonomy" id="91951"/>
    <lineage>
        <taxon>Eukaryota</taxon>
        <taxon>Metazoa</taxon>
        <taxon>Chordata</taxon>
        <taxon>Craniata</taxon>
        <taxon>Vertebrata</taxon>
        <taxon>Euteleostomi</taxon>
        <taxon>Archelosauria</taxon>
        <taxon>Archosauria</taxon>
        <taxon>Dinosauria</taxon>
        <taxon>Saurischia</taxon>
        <taxon>Theropoda</taxon>
        <taxon>Coelurosauria</taxon>
        <taxon>Aves</taxon>
        <taxon>Neognathae</taxon>
        <taxon>Neoaves</taxon>
        <taxon>Telluraves</taxon>
        <taxon>Australaves</taxon>
        <taxon>Passeriformes</taxon>
        <taxon>Turdidae</taxon>
        <taxon>Catharus</taxon>
    </lineage>
</organism>
<evidence type="ECO:0000256" key="6">
    <source>
        <dbReference type="ARBA" id="ARBA00022846"/>
    </source>
</evidence>
<evidence type="ECO:0000256" key="7">
    <source>
        <dbReference type="ARBA" id="ARBA00023069"/>
    </source>
</evidence>
<dbReference type="Gene3D" id="1.10.238.10">
    <property type="entry name" value="EF-hand"/>
    <property type="match status" value="1"/>
</dbReference>
<protein>
    <submittedName>
        <fullName evidence="12">EF-hand domain family member B</fullName>
    </submittedName>
</protein>
<dbReference type="GO" id="GO:0005509">
    <property type="term" value="F:calcium ion binding"/>
    <property type="evidence" value="ECO:0007669"/>
    <property type="project" value="InterPro"/>
</dbReference>
<feature type="compositionally biased region" description="Pro residues" evidence="10">
    <location>
        <begin position="70"/>
        <end position="87"/>
    </location>
</feature>
<keyword evidence="9" id="KW-0966">Cell projection</keyword>
<dbReference type="InterPro" id="IPR040193">
    <property type="entry name" value="EFHC1/EFHC2/EFHB"/>
</dbReference>
<keyword evidence="2" id="KW-0963">Cytoplasm</keyword>
<feature type="compositionally biased region" description="Basic and acidic residues" evidence="10">
    <location>
        <begin position="95"/>
        <end position="111"/>
    </location>
</feature>
<keyword evidence="6" id="KW-0282">Flagellum</keyword>
<feature type="region of interest" description="Disordered" evidence="10">
    <location>
        <begin position="196"/>
        <end position="247"/>
    </location>
</feature>
<dbReference type="InterPro" id="IPR002048">
    <property type="entry name" value="EF_hand_dom"/>
</dbReference>
<evidence type="ECO:0000256" key="8">
    <source>
        <dbReference type="ARBA" id="ARBA00023212"/>
    </source>
</evidence>
<dbReference type="CDD" id="cd00051">
    <property type="entry name" value="EFh"/>
    <property type="match status" value="1"/>
</dbReference>
<feature type="domain" description="EF-hand" evidence="11">
    <location>
        <begin position="660"/>
        <end position="695"/>
    </location>
</feature>
<evidence type="ECO:0000256" key="4">
    <source>
        <dbReference type="ARBA" id="ARBA00022737"/>
    </source>
</evidence>
<gene>
    <name evidence="12" type="primary">EFHB</name>
</gene>
<evidence type="ECO:0000256" key="2">
    <source>
        <dbReference type="ARBA" id="ARBA00022490"/>
    </source>
</evidence>
<keyword evidence="5" id="KW-0106">Calcium</keyword>
<feature type="compositionally biased region" description="Basic residues" evidence="10">
    <location>
        <begin position="13"/>
        <end position="33"/>
    </location>
</feature>
<dbReference type="SUPFAM" id="SSF47473">
    <property type="entry name" value="EF-hand"/>
    <property type="match status" value="1"/>
</dbReference>
<comment type="subcellular location">
    <subcellularLocation>
        <location evidence="1">Cytoplasm</location>
        <location evidence="1">Cytoskeleton</location>
        <location evidence="1">Flagellum axoneme</location>
    </subcellularLocation>
</comment>
<evidence type="ECO:0000256" key="3">
    <source>
        <dbReference type="ARBA" id="ARBA00022723"/>
    </source>
</evidence>
<feature type="domain" description="EF-hand" evidence="11">
    <location>
        <begin position="624"/>
        <end position="659"/>
    </location>
</feature>
<dbReference type="SMART" id="SM00054">
    <property type="entry name" value="EFh"/>
    <property type="match status" value="2"/>
</dbReference>
<dbReference type="Pfam" id="PF25325">
    <property type="entry name" value="EF-hand_EFHB_C"/>
    <property type="match status" value="1"/>
</dbReference>
<evidence type="ECO:0000256" key="10">
    <source>
        <dbReference type="SAM" id="MobiDB-lite"/>
    </source>
</evidence>
<feature type="compositionally biased region" description="Basic and acidic residues" evidence="10">
    <location>
        <begin position="1"/>
        <end position="10"/>
    </location>
</feature>
<dbReference type="PROSITE" id="PS50222">
    <property type="entry name" value="EF_HAND_2"/>
    <property type="match status" value="2"/>
</dbReference>
<dbReference type="AlphaFoldDB" id="A0A8C3TXT4"/>
<keyword evidence="3" id="KW-0479">Metal-binding</keyword>
<evidence type="ECO:0000256" key="5">
    <source>
        <dbReference type="ARBA" id="ARBA00022837"/>
    </source>
</evidence>
<feature type="compositionally biased region" description="Basic residues" evidence="10">
    <location>
        <begin position="233"/>
        <end position="247"/>
    </location>
</feature>
<dbReference type="InterPro" id="IPR057428">
    <property type="entry name" value="EFHB_EF-hand_C"/>
</dbReference>
<keyword evidence="13" id="KW-1185">Reference proteome</keyword>
<feature type="region of interest" description="Disordered" evidence="10">
    <location>
        <begin position="716"/>
        <end position="751"/>
    </location>
</feature>
<dbReference type="Pfam" id="PF13499">
    <property type="entry name" value="EF-hand_7"/>
    <property type="match status" value="1"/>
</dbReference>
<reference evidence="12" key="3">
    <citation type="submission" date="2025-09" db="UniProtKB">
        <authorList>
            <consortium name="Ensembl"/>
        </authorList>
    </citation>
    <scope>IDENTIFICATION</scope>
</reference>
<keyword evidence="7" id="KW-0969">Cilium</keyword>
<name>A0A8C3TXT4_CATUS</name>
<evidence type="ECO:0000259" key="11">
    <source>
        <dbReference type="PROSITE" id="PS50222"/>
    </source>
</evidence>
<accession>A0A8C3TXT4</accession>
<proteinExistence type="predicted"/>
<evidence type="ECO:0000313" key="13">
    <source>
        <dbReference type="Proteomes" id="UP000694563"/>
    </source>
</evidence>
<dbReference type="Ensembl" id="ENSCUST00005007737.1">
    <property type="protein sequence ID" value="ENSCUSP00005007450.1"/>
    <property type="gene ID" value="ENSCUSG00005004629.1"/>
</dbReference>
<dbReference type="PANTHER" id="PTHR12086">
    <property type="entry name" value="EF-HAND DOMAIN C-TERMINAL CONTAINING PROTEIN"/>
    <property type="match status" value="1"/>
</dbReference>
<dbReference type="Proteomes" id="UP000694563">
    <property type="component" value="Chromosome 1"/>
</dbReference>
<dbReference type="PROSITE" id="PS00018">
    <property type="entry name" value="EF_HAND_1"/>
    <property type="match status" value="1"/>
</dbReference>
<evidence type="ECO:0000256" key="9">
    <source>
        <dbReference type="ARBA" id="ARBA00023273"/>
    </source>
</evidence>
<sequence>MATRCREHFTSHLVHRPSSRRKRKGKRGTHHPTSRSVSHKQAEGHSPPGQPQTAIPLRRSARTQGRIPALPGPAPPTPAATSPPPRLPSRHRNKGKWENRGRHFEPGKEEQPPLPARRAAHLDHPYRGTTLPQRRGSGRRQEPRQGAPAATGPPPHHHRRLLTWLWGVGGTGAAAQRCPSVRACVGRGWRARRGRVGGGGVGGEAAPRWGRGAGAQPCLTQPRRRLPPPPLPRPKHTHTHNTHFRRRHVTPARAVPFRFVRASHVAPFLSHLFPSSFCSRSLPPAQPLPPQQSCTRHRVFPASRFSPAAGERVPGSDPRVFHLPRTAGKLRPAGNTGVASCLKAMLPRPVTPTVVRKFRNTTDPAPGAKIIFYGTADDPDLATHLTHGIKSSSKHTVASLISPAAKSEFQEKLQDMKEAIYSSNREAPLGRSHDQSSKLPEGLDIINTTFGIKVFKDLTAGEVVNPPKTFEEVDKEAREGHELYVLSHEDYDVGEPVNRKYNSHFNKSFIYGMETPHYEDGRNTAETLNWILDLDSKRAPHLVSKRSDDFKEKYQHLVGKVHDPIADTMNVPPDHTFGLVIPPDENDVNGLLHVRVPCEFLRGKDRERVILIAVRQCLKKANYENFDVLLEALRHFDKNGDGTIHKDNLRRIFFQLNVNLDDELLDSLFDCCDLNKDGLINYRDFANFLNWKDKTGVKEFEEKIIRKGKNLDAYLPKDTKKEDEPLPEQEDLEFKGSGSSEEMPKPVTRSTDRVYTNYQTSSSQYNAVVGGIPTSCYPVCGVPTIRSDIPAPRIRRLTDTTNYGDQGNSFAILFPSVFSQKGVYEKDILKKRPKAEIKQVLHNMGMNVADERFEEIWKQVCTKHEIKELCDCEENMWDILNKIHESRIKF</sequence>
<evidence type="ECO:0000313" key="12">
    <source>
        <dbReference type="Ensembl" id="ENSCUSP00005007450.1"/>
    </source>
</evidence>
<reference evidence="12" key="2">
    <citation type="submission" date="2025-08" db="UniProtKB">
        <authorList>
            <consortium name="Ensembl"/>
        </authorList>
    </citation>
    <scope>IDENTIFICATION</scope>
</reference>
<evidence type="ECO:0000256" key="1">
    <source>
        <dbReference type="ARBA" id="ARBA00004611"/>
    </source>
</evidence>
<keyword evidence="4" id="KW-0677">Repeat</keyword>
<dbReference type="InterPro" id="IPR011992">
    <property type="entry name" value="EF-hand-dom_pair"/>
</dbReference>